<accession>A0AB39AVJ3</accession>
<name>A0AB39AVJ3_9GAMM</name>
<evidence type="ECO:0000313" key="2">
    <source>
        <dbReference type="EMBL" id="XDH89538.1"/>
    </source>
</evidence>
<dbReference type="EMBL" id="CP162515">
    <property type="protein sequence ID" value="XDH89538.1"/>
    <property type="molecule type" value="Genomic_DNA"/>
</dbReference>
<sequence>MFKKFFRYLILGLGLYALIATSVIMFYKDDPQAMIWQDREAFNKRYIEKLRLEDAFTLNAVLEYLGSPDLTYAKRDGEQVWQVIFYRTQHKTSDGITTMDECTGLLFKNGQLIMWGPSAYEKYLEQNDGTI</sequence>
<evidence type="ECO:0000256" key="1">
    <source>
        <dbReference type="SAM" id="Phobius"/>
    </source>
</evidence>
<protein>
    <submittedName>
        <fullName evidence="2">DUF3192 domain-containing protein</fullName>
    </submittedName>
</protein>
<feature type="transmembrane region" description="Helical" evidence="1">
    <location>
        <begin position="6"/>
        <end position="27"/>
    </location>
</feature>
<dbReference type="AlphaFoldDB" id="A0AB39AVJ3"/>
<dbReference type="Pfam" id="PF11399">
    <property type="entry name" value="DUF3192"/>
    <property type="match status" value="1"/>
</dbReference>
<keyword evidence="1" id="KW-1133">Transmembrane helix</keyword>
<keyword evidence="1" id="KW-0472">Membrane</keyword>
<organism evidence="2">
    <name type="scientific">Pseudoalteromonas sp. SD03</name>
    <dbReference type="NCBI Taxonomy" id="3231719"/>
    <lineage>
        <taxon>Bacteria</taxon>
        <taxon>Pseudomonadati</taxon>
        <taxon>Pseudomonadota</taxon>
        <taxon>Gammaproteobacteria</taxon>
        <taxon>Alteromonadales</taxon>
        <taxon>Pseudoalteromonadaceae</taxon>
        <taxon>Pseudoalteromonas</taxon>
    </lineage>
</organism>
<reference evidence="2" key="1">
    <citation type="submission" date="2024-07" db="EMBL/GenBank/DDBJ databases">
        <authorList>
            <person name="Jiang Y."/>
            <person name="Qin Q."/>
        </authorList>
    </citation>
    <scope>NUCLEOTIDE SEQUENCE</scope>
    <source>
        <strain evidence="2">SD03</strain>
    </source>
</reference>
<gene>
    <name evidence="2" type="ORF">ABZP26_16550</name>
</gene>
<dbReference type="RefSeq" id="WP_024600863.1">
    <property type="nucleotide sequence ID" value="NZ_CP162515.1"/>
</dbReference>
<proteinExistence type="predicted"/>
<dbReference type="InterPro" id="IPR021534">
    <property type="entry name" value="DUF3192"/>
</dbReference>
<keyword evidence="1" id="KW-0812">Transmembrane</keyword>